<evidence type="ECO:0000313" key="3">
    <source>
        <dbReference type="EMBL" id="GKT32366.1"/>
    </source>
</evidence>
<feature type="domain" description="TH1" evidence="2">
    <location>
        <begin position="18"/>
        <end position="196"/>
    </location>
</feature>
<proteinExistence type="predicted"/>
<keyword evidence="4" id="KW-1185">Reference proteome</keyword>
<gene>
    <name evidence="3" type="ORF">ADUPG1_006541</name>
</gene>
<dbReference type="PROSITE" id="PS51757">
    <property type="entry name" value="TH1"/>
    <property type="match status" value="1"/>
</dbReference>
<protein>
    <recommendedName>
        <fullName evidence="2">TH1 domain-containing protein</fullName>
    </recommendedName>
</protein>
<organism evidence="3 4">
    <name type="scientific">Aduncisulcus paluster</name>
    <dbReference type="NCBI Taxonomy" id="2918883"/>
    <lineage>
        <taxon>Eukaryota</taxon>
        <taxon>Metamonada</taxon>
        <taxon>Carpediemonas-like organisms</taxon>
        <taxon>Aduncisulcus</taxon>
    </lineage>
</organism>
<evidence type="ECO:0000256" key="1">
    <source>
        <dbReference type="SAM" id="MobiDB-lite"/>
    </source>
</evidence>
<evidence type="ECO:0000313" key="4">
    <source>
        <dbReference type="Proteomes" id="UP001057375"/>
    </source>
</evidence>
<evidence type="ECO:0000259" key="2">
    <source>
        <dbReference type="PROSITE" id="PS51757"/>
    </source>
</evidence>
<dbReference type="Pfam" id="PF06017">
    <property type="entry name" value="Myosin_TH1"/>
    <property type="match status" value="1"/>
</dbReference>
<reference evidence="3" key="1">
    <citation type="submission" date="2022-03" db="EMBL/GenBank/DDBJ databases">
        <title>Draft genome sequence of Aduncisulcus paluster, a free-living microaerophilic Fornicata.</title>
        <authorList>
            <person name="Yuyama I."/>
            <person name="Kume K."/>
            <person name="Tamura T."/>
            <person name="Inagaki Y."/>
            <person name="Hashimoto T."/>
        </authorList>
    </citation>
    <scope>NUCLEOTIDE SEQUENCE</scope>
    <source>
        <strain evidence="3">NY0171</strain>
    </source>
</reference>
<comment type="caution">
    <text evidence="3">The sequence shown here is derived from an EMBL/GenBank/DDBJ whole genome shotgun (WGS) entry which is preliminary data.</text>
</comment>
<dbReference type="PANTHER" id="PTHR34969">
    <property type="entry name" value="OS01G0621700 PROTEIN"/>
    <property type="match status" value="1"/>
</dbReference>
<accession>A0ABQ5KIL6</accession>
<dbReference type="InterPro" id="IPR010926">
    <property type="entry name" value="Myosin_TH1"/>
</dbReference>
<dbReference type="EMBL" id="BQXS01009977">
    <property type="protein sequence ID" value="GKT32366.1"/>
    <property type="molecule type" value="Genomic_DNA"/>
</dbReference>
<feature type="region of interest" description="Disordered" evidence="1">
    <location>
        <begin position="186"/>
        <end position="215"/>
    </location>
</feature>
<dbReference type="PANTHER" id="PTHR34969:SF1">
    <property type="entry name" value="TH1 DOMAIN-CONTAINING PROTEIN"/>
    <property type="match status" value="1"/>
</dbReference>
<dbReference type="Proteomes" id="UP001057375">
    <property type="component" value="Unassembled WGS sequence"/>
</dbReference>
<sequence>MHSLLLDEIDSGYFMGVKKRRRSSAVKMQIGDYMDARSKKPVQSLLKKYQEKDIFFCDVVLKMNRRYKLQERILLITEGAIYNLDMKFRMRRRISLSQMLTVAMSRYCDNFVVLRCQDEYDYVFVSGKKIEITTQIQEAYHASVKKPLRITLTNSIYLRIGKKCLPREILFSSARGKVVIGIREISEEEEEYTEEEEEEEEEQLDMEEDLEGTDDIMEVEYDGGEVLASE</sequence>
<name>A0ABQ5KIL6_9EUKA</name>